<name>A0A1H0WD04_9PSEU</name>
<keyword evidence="3" id="KW-1185">Reference proteome</keyword>
<gene>
    <name evidence="2" type="ORF">SAMN05192558_1207</name>
</gene>
<evidence type="ECO:0000259" key="1">
    <source>
        <dbReference type="Pfam" id="PF11716"/>
    </source>
</evidence>
<dbReference type="EMBL" id="FNJB01000020">
    <property type="protein sequence ID" value="SDP88669.1"/>
    <property type="molecule type" value="Genomic_DNA"/>
</dbReference>
<organism evidence="2 3">
    <name type="scientific">Actinokineospora alba</name>
    <dbReference type="NCBI Taxonomy" id="504798"/>
    <lineage>
        <taxon>Bacteria</taxon>
        <taxon>Bacillati</taxon>
        <taxon>Actinomycetota</taxon>
        <taxon>Actinomycetes</taxon>
        <taxon>Pseudonocardiales</taxon>
        <taxon>Pseudonocardiaceae</taxon>
        <taxon>Actinokineospora</taxon>
    </lineage>
</organism>
<dbReference type="STRING" id="504798.SAMN05421871_107132"/>
<protein>
    <submittedName>
        <fullName evidence="2">TIGR03083 family protein</fullName>
    </submittedName>
</protein>
<sequence length="245" mass="26771">MTTMTNTAPRRPGLERRTAARLAETEYQRFVDVLRTLTPDEWATPTECPGWDVRAMAGHALGMAEMAASPLESARQQRAARKRDGVLIDALTALQVEEHAHLSTAEVVARFAAVAPKAARARRRVPGLLRRAAVSSGTEHAEKWTVAYMMDVILTRDPWMHRMDIHRAVGSTPVLTAEHDGALVADVVEEWAGRHGQPFTLVLSGPAGGEWSHGGPELRLDAVEFCRFLSGRAPGEGLLAVEVPF</sequence>
<dbReference type="InterPro" id="IPR017517">
    <property type="entry name" value="Maleyloyr_isom"/>
</dbReference>
<feature type="domain" description="Mycothiol-dependent maleylpyruvate isomerase metal-binding" evidence="1">
    <location>
        <begin position="26"/>
        <end position="165"/>
    </location>
</feature>
<dbReference type="Proteomes" id="UP000199651">
    <property type="component" value="Unassembled WGS sequence"/>
</dbReference>
<evidence type="ECO:0000313" key="3">
    <source>
        <dbReference type="Proteomes" id="UP000199651"/>
    </source>
</evidence>
<evidence type="ECO:0000313" key="2">
    <source>
        <dbReference type="EMBL" id="SDP88669.1"/>
    </source>
</evidence>
<accession>A0A1H0WD04</accession>
<dbReference type="GO" id="GO:0046872">
    <property type="term" value="F:metal ion binding"/>
    <property type="evidence" value="ECO:0007669"/>
    <property type="project" value="InterPro"/>
</dbReference>
<dbReference type="AlphaFoldDB" id="A0A1H0WD04"/>
<dbReference type="Gene3D" id="1.20.120.450">
    <property type="entry name" value="dinb family like domain"/>
    <property type="match status" value="1"/>
</dbReference>
<dbReference type="SUPFAM" id="SSF109854">
    <property type="entry name" value="DinB/YfiT-like putative metalloenzymes"/>
    <property type="match status" value="1"/>
</dbReference>
<reference evidence="3" key="1">
    <citation type="submission" date="2016-10" db="EMBL/GenBank/DDBJ databases">
        <authorList>
            <person name="Varghese N."/>
            <person name="Submissions S."/>
        </authorList>
    </citation>
    <scope>NUCLEOTIDE SEQUENCE [LARGE SCALE GENOMIC DNA]</scope>
    <source>
        <strain evidence="3">IBRC-M 10655</strain>
    </source>
</reference>
<dbReference type="NCBIfam" id="TIGR03083">
    <property type="entry name" value="maleylpyruvate isomerase family mycothiol-dependent enzyme"/>
    <property type="match status" value="1"/>
</dbReference>
<proteinExistence type="predicted"/>
<dbReference type="InterPro" id="IPR034660">
    <property type="entry name" value="DinB/YfiT-like"/>
</dbReference>
<dbReference type="Pfam" id="PF11716">
    <property type="entry name" value="MDMPI_N"/>
    <property type="match status" value="1"/>
</dbReference>
<dbReference type="InterPro" id="IPR024344">
    <property type="entry name" value="MDMPI_metal-binding"/>
</dbReference>
<dbReference type="RefSeq" id="WP_228770334.1">
    <property type="nucleotide sequence ID" value="NZ_FNDV01000007.1"/>
</dbReference>